<evidence type="ECO:0000256" key="1">
    <source>
        <dbReference type="ARBA" id="ARBA00009884"/>
    </source>
</evidence>
<comment type="caution">
    <text evidence="3">The sequence shown here is derived from an EMBL/GenBank/DDBJ whole genome shotgun (WGS) entry which is preliminary data.</text>
</comment>
<dbReference type="OrthoDB" id="10266265at2759"/>
<sequence length="602" mass="66871">MSNGPPNFFHIVSEYVEHILPADNTMKVLLVDEATLNIISMACSQTMLLKRGVFLVSRIDDHHQRKCMKNMRCIIFIRPQLSSVEAACQELRTPKYESYAIHFSTAAGAEFLDRLARADVESLVNRVGEVFCDFTAVNGDAFVPAAPACVLLPAFLSAVAVQRVAEGVAATFVALRRKPLVRFDQNSAFARRVATELAEILSRNAELYDYKSRDSVLLILDRSSDTLTPLLTPWIYQAMLHEHIGLHHNRLQLPEGVSEEKEYVFSQQDDDFFAANMFANWGELCNNVKAYVDKCKSTLNIDRSTATMDEIKDFMQRLPQTKTLTGSVTKHATVVSYLSSIIKKRGLLDISLLEQDMVATPNASDHWNRLQGFVEKYNRGLTSSSISNNSNNNNNSGEYVVETRDLFRLCLIYHLRYEKANQTSRVVSILEKLGPHYVNCLRKLQQYRSDKSTDELFGATGVMASIVKTFVDVGNIYTQHEPVLKRILLQLFSGKLPLDQYPYLTPPPSSSSALHTNTANSTQMSSSPSSSSSSNYKPKEVTTFMCGGFTYEEAALVNAINTGTAYTGSAANNLASGGVRAAIGGTNVLNSEEFLTLLSTHP</sequence>
<protein>
    <submittedName>
        <fullName evidence="3">Putative vacuolar protein sorting-associated protein</fullName>
    </submittedName>
</protein>
<comment type="similarity">
    <text evidence="1">Belongs to the STXBP/unc-18/SEC1 family.</text>
</comment>
<dbReference type="GO" id="GO:0016192">
    <property type="term" value="P:vesicle-mediated transport"/>
    <property type="evidence" value="ECO:0007669"/>
    <property type="project" value="InterPro"/>
</dbReference>
<name>A0A1X0P7Y3_9TRYP</name>
<dbReference type="InterPro" id="IPR043127">
    <property type="entry name" value="Sec-1-like_dom3a"/>
</dbReference>
<feature type="compositionally biased region" description="Low complexity" evidence="2">
    <location>
        <begin position="525"/>
        <end position="534"/>
    </location>
</feature>
<dbReference type="AlphaFoldDB" id="A0A1X0P7Y3"/>
<dbReference type="PIRSF" id="PIRSF005715">
    <property type="entry name" value="VPS45_Sec1"/>
    <property type="match status" value="1"/>
</dbReference>
<accession>A0A1X0P7Y3</accession>
<feature type="compositionally biased region" description="Polar residues" evidence="2">
    <location>
        <begin position="513"/>
        <end position="524"/>
    </location>
</feature>
<dbReference type="PANTHER" id="PTHR11679">
    <property type="entry name" value="VESICLE PROTEIN SORTING-ASSOCIATED"/>
    <property type="match status" value="1"/>
</dbReference>
<dbReference type="InterPro" id="IPR027482">
    <property type="entry name" value="Sec1-like_dom2"/>
</dbReference>
<evidence type="ECO:0000256" key="2">
    <source>
        <dbReference type="SAM" id="MobiDB-lite"/>
    </source>
</evidence>
<dbReference type="Gene3D" id="3.40.50.1910">
    <property type="match status" value="1"/>
</dbReference>
<dbReference type="Gene3D" id="3.40.50.2060">
    <property type="match status" value="1"/>
</dbReference>
<gene>
    <name evidence="3" type="ORF">TM35_000022670</name>
</gene>
<dbReference type="Pfam" id="PF00995">
    <property type="entry name" value="Sec1"/>
    <property type="match status" value="1"/>
</dbReference>
<dbReference type="Proteomes" id="UP000192257">
    <property type="component" value="Unassembled WGS sequence"/>
</dbReference>
<dbReference type="VEuPathDB" id="TriTrypDB:TM35_000022670"/>
<evidence type="ECO:0000313" key="3">
    <source>
        <dbReference type="EMBL" id="ORC92941.1"/>
    </source>
</evidence>
<dbReference type="EMBL" id="NBCO01000002">
    <property type="protein sequence ID" value="ORC92941.1"/>
    <property type="molecule type" value="Genomic_DNA"/>
</dbReference>
<dbReference type="InterPro" id="IPR001619">
    <property type="entry name" value="Sec1-like"/>
</dbReference>
<dbReference type="Gene3D" id="1.25.40.60">
    <property type="match status" value="1"/>
</dbReference>
<dbReference type="RefSeq" id="XP_028887007.1">
    <property type="nucleotide sequence ID" value="XM_029021585.1"/>
</dbReference>
<organism evidence="3 4">
    <name type="scientific">Trypanosoma theileri</name>
    <dbReference type="NCBI Taxonomy" id="67003"/>
    <lineage>
        <taxon>Eukaryota</taxon>
        <taxon>Discoba</taxon>
        <taxon>Euglenozoa</taxon>
        <taxon>Kinetoplastea</taxon>
        <taxon>Metakinetoplastina</taxon>
        <taxon>Trypanosomatida</taxon>
        <taxon>Trypanosomatidae</taxon>
        <taxon>Trypanosoma</taxon>
    </lineage>
</organism>
<keyword evidence="4" id="KW-1185">Reference proteome</keyword>
<dbReference type="SUPFAM" id="SSF56815">
    <property type="entry name" value="Sec1/munc18-like (SM) proteins"/>
    <property type="match status" value="1"/>
</dbReference>
<dbReference type="STRING" id="67003.A0A1X0P7Y3"/>
<dbReference type="GeneID" id="39981365"/>
<proteinExistence type="inferred from homology"/>
<evidence type="ECO:0000313" key="4">
    <source>
        <dbReference type="Proteomes" id="UP000192257"/>
    </source>
</evidence>
<dbReference type="Gene3D" id="3.90.830.10">
    <property type="entry name" value="Syntaxin Binding Protein 1, Chain A, domain 2"/>
    <property type="match status" value="1"/>
</dbReference>
<dbReference type="InterPro" id="IPR036045">
    <property type="entry name" value="Sec1-like_sf"/>
</dbReference>
<reference evidence="3 4" key="1">
    <citation type="submission" date="2017-03" db="EMBL/GenBank/DDBJ databases">
        <title>An alternative strategy for trypanosome survival in the mammalian bloodstream revealed through genome and transcriptome analysis of the ubiquitous bovine parasite Trypanosoma (Megatrypanum) theileri.</title>
        <authorList>
            <person name="Kelly S."/>
            <person name="Ivens A."/>
            <person name="Mott A."/>
            <person name="O'Neill E."/>
            <person name="Emms D."/>
            <person name="Macleod O."/>
            <person name="Voorheis P."/>
            <person name="Matthews J."/>
            <person name="Matthews K."/>
            <person name="Carrington M."/>
        </authorList>
    </citation>
    <scope>NUCLEOTIDE SEQUENCE [LARGE SCALE GENOMIC DNA]</scope>
    <source>
        <strain evidence="3">Edinburgh</strain>
    </source>
</reference>
<feature type="region of interest" description="Disordered" evidence="2">
    <location>
        <begin position="507"/>
        <end position="537"/>
    </location>
</feature>
<dbReference type="InterPro" id="IPR043154">
    <property type="entry name" value="Sec-1-like_dom1"/>
</dbReference>